<evidence type="ECO:0000256" key="1">
    <source>
        <dbReference type="SAM" id="MobiDB-lite"/>
    </source>
</evidence>
<feature type="compositionally biased region" description="Basic and acidic residues" evidence="1">
    <location>
        <begin position="58"/>
        <end position="81"/>
    </location>
</feature>
<feature type="region of interest" description="Disordered" evidence="1">
    <location>
        <begin position="19"/>
        <end position="127"/>
    </location>
</feature>
<evidence type="ECO:0000313" key="2">
    <source>
        <dbReference type="EMBL" id="KAG1334506.1"/>
    </source>
</evidence>
<dbReference type="EMBL" id="CM017874">
    <property type="protein sequence ID" value="KAG1334506.1"/>
    <property type="molecule type" value="Genomic_DNA"/>
</dbReference>
<dbReference type="AlphaFoldDB" id="A0A8K0I366"/>
<sequence>MKKGWRWWMQPWDMSRLRGGREVREEEEKKEGGGFANKMDRDGGSHYRARGFTSGLGGRREREVAEEKEERERRVMDKDDSAMNLKTPSSKEGSNVIEEIIDREEKEDEELNDEDHNDDMEDNFLGL</sequence>
<comment type="caution">
    <text evidence="2">The sequence shown here is derived from an EMBL/GenBank/DDBJ whole genome shotgun (WGS) entry which is preliminary data.</text>
</comment>
<reference evidence="2" key="1">
    <citation type="journal article" date="2017" name="Gigascience">
        <title>The genome draft of coconut (Cocos nucifera).</title>
        <authorList>
            <person name="Xiao Y."/>
            <person name="Xu P."/>
            <person name="Fan H."/>
            <person name="Baudouin L."/>
            <person name="Xia W."/>
            <person name="Bocs S."/>
            <person name="Xu J."/>
            <person name="Li Q."/>
            <person name="Guo A."/>
            <person name="Zhou L."/>
            <person name="Li J."/>
            <person name="Wu Y."/>
            <person name="Ma Z."/>
            <person name="Armero A."/>
            <person name="Issali A.E."/>
            <person name="Liu N."/>
            <person name="Peng M."/>
            <person name="Yang Y."/>
        </authorList>
    </citation>
    <scope>NUCLEOTIDE SEQUENCE</scope>
    <source>
        <tissue evidence="2">Spear leaf of Hainan Tall coconut</tissue>
    </source>
</reference>
<organism evidence="2 3">
    <name type="scientific">Cocos nucifera</name>
    <name type="common">Coconut palm</name>
    <dbReference type="NCBI Taxonomy" id="13894"/>
    <lineage>
        <taxon>Eukaryota</taxon>
        <taxon>Viridiplantae</taxon>
        <taxon>Streptophyta</taxon>
        <taxon>Embryophyta</taxon>
        <taxon>Tracheophyta</taxon>
        <taxon>Spermatophyta</taxon>
        <taxon>Magnoliopsida</taxon>
        <taxon>Liliopsida</taxon>
        <taxon>Arecaceae</taxon>
        <taxon>Arecoideae</taxon>
        <taxon>Cocoseae</taxon>
        <taxon>Attaleinae</taxon>
        <taxon>Cocos</taxon>
    </lineage>
</organism>
<evidence type="ECO:0000313" key="3">
    <source>
        <dbReference type="Proteomes" id="UP000797356"/>
    </source>
</evidence>
<gene>
    <name evidence="2" type="ORF">COCNU_03G006250</name>
</gene>
<dbReference type="Proteomes" id="UP000797356">
    <property type="component" value="Chromosome 3"/>
</dbReference>
<feature type="compositionally biased region" description="Basic and acidic residues" evidence="1">
    <location>
        <begin position="19"/>
        <end position="45"/>
    </location>
</feature>
<feature type="compositionally biased region" description="Polar residues" evidence="1">
    <location>
        <begin position="84"/>
        <end position="93"/>
    </location>
</feature>
<feature type="compositionally biased region" description="Acidic residues" evidence="1">
    <location>
        <begin position="99"/>
        <end position="127"/>
    </location>
</feature>
<protein>
    <submittedName>
        <fullName evidence="2">Uncharacterized protein</fullName>
    </submittedName>
</protein>
<reference evidence="2" key="2">
    <citation type="submission" date="2019-07" db="EMBL/GenBank/DDBJ databases">
        <authorList>
            <person name="Yang Y."/>
            <person name="Bocs S."/>
            <person name="Baudouin L."/>
        </authorList>
    </citation>
    <scope>NUCLEOTIDE SEQUENCE</scope>
    <source>
        <tissue evidence="2">Spear leaf of Hainan Tall coconut</tissue>
    </source>
</reference>
<name>A0A8K0I366_COCNU</name>
<accession>A0A8K0I366</accession>
<proteinExistence type="predicted"/>
<keyword evidence="3" id="KW-1185">Reference proteome</keyword>